<organism evidence="2 3">
    <name type="scientific">candidate division WOR-3 bacterium</name>
    <dbReference type="NCBI Taxonomy" id="2052148"/>
    <lineage>
        <taxon>Bacteria</taxon>
        <taxon>Bacteria division WOR-3</taxon>
    </lineage>
</organism>
<dbReference type="Gene3D" id="2.60.40.10">
    <property type="entry name" value="Immunoglobulins"/>
    <property type="match status" value="1"/>
</dbReference>
<dbReference type="InterPro" id="IPR013783">
    <property type="entry name" value="Ig-like_fold"/>
</dbReference>
<evidence type="ECO:0000313" key="3">
    <source>
        <dbReference type="Proteomes" id="UP000630660"/>
    </source>
</evidence>
<evidence type="ECO:0000313" key="2">
    <source>
        <dbReference type="EMBL" id="MBD3364362.1"/>
    </source>
</evidence>
<sequence>MKKHIILLLALAGALAAQNWSVQLLPPPPQNVFIHELWKCRITNNEKEPVEVTLTGWATESGKEIARGTSNPITIPPGGKMVTSADITGGKWDYDSKYEPYALEGRPLPRGEYKYCIRVDRASDGQMLAQDCEDFEVGGKITPPKLISPRKFDEIKEGRPNFSWTPLIPPQKDATYEIKIVEVKEGMSAEEAIDERPLVEEKDLSTTTLMYPAYGDTLEPGNEYAWQVKAVVDDEIVGESEVWTFAYSPTRDYEEQQIFKANWPHIAVQEYSSSKPITRFEVSEPDDSGYVYLRAYSNASSGGILKNWYPHTAFQEFRFPEGEYLVGFEVQGPDDEGNVYLLAVGSNGTKG</sequence>
<comment type="caution">
    <text evidence="2">The sequence shown here is derived from an EMBL/GenBank/DDBJ whole genome shotgun (WGS) entry which is preliminary data.</text>
</comment>
<dbReference type="Proteomes" id="UP000630660">
    <property type="component" value="Unassembled WGS sequence"/>
</dbReference>
<protein>
    <submittedName>
        <fullName evidence="2">Uncharacterized protein</fullName>
    </submittedName>
</protein>
<gene>
    <name evidence="2" type="ORF">GF359_04010</name>
</gene>
<proteinExistence type="predicted"/>
<feature type="signal peptide" evidence="1">
    <location>
        <begin position="1"/>
        <end position="19"/>
    </location>
</feature>
<dbReference type="EMBL" id="WJKJ01000129">
    <property type="protein sequence ID" value="MBD3364362.1"/>
    <property type="molecule type" value="Genomic_DNA"/>
</dbReference>
<keyword evidence="1" id="KW-0732">Signal</keyword>
<reference evidence="2" key="1">
    <citation type="submission" date="2019-11" db="EMBL/GenBank/DDBJ databases">
        <title>Microbial mats filling the niche in hypersaline microbial mats.</title>
        <authorList>
            <person name="Wong H.L."/>
            <person name="Macleod F.I."/>
            <person name="White R.A. III"/>
            <person name="Burns B.P."/>
        </authorList>
    </citation>
    <scope>NUCLEOTIDE SEQUENCE</scope>
    <source>
        <strain evidence="2">Bin_327</strain>
    </source>
</reference>
<dbReference type="AlphaFoldDB" id="A0A9D5QCS6"/>
<feature type="chain" id="PRO_5039196539" evidence="1">
    <location>
        <begin position="20"/>
        <end position="351"/>
    </location>
</feature>
<name>A0A9D5QCS6_UNCW3</name>
<evidence type="ECO:0000256" key="1">
    <source>
        <dbReference type="SAM" id="SignalP"/>
    </source>
</evidence>
<feature type="non-terminal residue" evidence="2">
    <location>
        <position position="351"/>
    </location>
</feature>
<accession>A0A9D5QCS6</accession>